<keyword evidence="7" id="KW-0735">Signal-anchor</keyword>
<keyword evidence="10" id="KW-1015">Disulfide bond</keyword>
<dbReference type="GO" id="GO:0042383">
    <property type="term" value="C:sarcolemma"/>
    <property type="evidence" value="ECO:0007669"/>
    <property type="project" value="UniProtKB-SubCell"/>
</dbReference>
<dbReference type="InterPro" id="IPR006875">
    <property type="entry name" value="Sarcoglycan"/>
</dbReference>
<comment type="caution">
    <text evidence="15">The sequence shown here is derived from an EMBL/GenBank/DDBJ whole genome shotgun (WGS) entry which is preliminary data.</text>
</comment>
<keyword evidence="16" id="KW-1185">Reference proteome</keyword>
<reference evidence="15 16" key="1">
    <citation type="journal article" date="2021" name="J. Hered.">
        <title>A chromosome-level genome assembly of the parasitoid wasp, Cotesia glomerata (Hymenoptera: Braconidae).</title>
        <authorList>
            <person name="Pinto B.J."/>
            <person name="Weis J.J."/>
            <person name="Gamble T."/>
            <person name="Ode P.J."/>
            <person name="Paul R."/>
            <person name="Zaspel J.M."/>
        </authorList>
    </citation>
    <scope>NUCLEOTIDE SEQUENCE [LARGE SCALE GENOMIC DNA]</scope>
    <source>
        <strain evidence="15">CgM1</strain>
    </source>
</reference>
<sequence>MFLILRSIYPMRVPHRDACSWSQVLLICWLVCTETYTTWRAHPPGIEALQPLKYLVEQVETTPRRHTPIRYACIHDSAPKSLGTRCGLCGGKTLASTVIPLPCHSSACMARAYTPYRLLWTSRMSRGQTNWSDDPEDTNGITRQSQPGQSTQPQPQIQIQPQPPQPSSSARSCTPQHSEQPAQHLPSGNGGFKFGLYGWRKRCLYSLVLGLMIMVILNLALTLWLLKVMEFSSVSLTFTRPTL</sequence>
<evidence type="ECO:0000256" key="12">
    <source>
        <dbReference type="ARBA" id="ARBA00023212"/>
    </source>
</evidence>
<evidence type="ECO:0000256" key="5">
    <source>
        <dbReference type="ARBA" id="ARBA00022490"/>
    </source>
</evidence>
<evidence type="ECO:0000313" key="15">
    <source>
        <dbReference type="EMBL" id="KAH0550519.1"/>
    </source>
</evidence>
<protein>
    <submittedName>
        <fullName evidence="15">Uncharacterized protein</fullName>
    </submittedName>
</protein>
<dbReference type="GO" id="GO:0016012">
    <property type="term" value="C:sarcoglycan complex"/>
    <property type="evidence" value="ECO:0007669"/>
    <property type="project" value="InterPro"/>
</dbReference>
<evidence type="ECO:0000256" key="1">
    <source>
        <dbReference type="ARBA" id="ARBA00004245"/>
    </source>
</evidence>
<comment type="similarity">
    <text evidence="3">Belongs to the sarcoglycan beta/delta/gamma/zeta family.</text>
</comment>
<keyword evidence="11" id="KW-0325">Glycoprotein</keyword>
<evidence type="ECO:0000256" key="14">
    <source>
        <dbReference type="SAM" id="Phobius"/>
    </source>
</evidence>
<feature type="region of interest" description="Disordered" evidence="13">
    <location>
        <begin position="127"/>
        <end position="186"/>
    </location>
</feature>
<evidence type="ECO:0000256" key="10">
    <source>
        <dbReference type="ARBA" id="ARBA00023157"/>
    </source>
</evidence>
<feature type="transmembrane region" description="Helical" evidence="14">
    <location>
        <begin position="203"/>
        <end position="226"/>
    </location>
</feature>
<dbReference type="GO" id="GO:0060047">
    <property type="term" value="P:heart contraction"/>
    <property type="evidence" value="ECO:0007669"/>
    <property type="project" value="TreeGrafter"/>
</dbReference>
<keyword evidence="8 14" id="KW-1133">Transmembrane helix</keyword>
<comment type="subcellular location">
    <subcellularLocation>
        <location evidence="2">Cell membrane</location>
        <location evidence="2">Sarcolemma</location>
        <topology evidence="2">Single-pass type II membrane protein</topology>
    </subcellularLocation>
    <subcellularLocation>
        <location evidence="1">Cytoplasm</location>
        <location evidence="1">Cytoskeleton</location>
    </subcellularLocation>
</comment>
<dbReference type="PANTHER" id="PTHR12939">
    <property type="entry name" value="SARCOGLYCAN"/>
    <property type="match status" value="1"/>
</dbReference>
<dbReference type="AlphaFoldDB" id="A0AAV7HZ69"/>
<feature type="compositionally biased region" description="Low complexity" evidence="13">
    <location>
        <begin position="144"/>
        <end position="160"/>
    </location>
</feature>
<dbReference type="InterPro" id="IPR039972">
    <property type="entry name" value="Sarcoglycan_gamma/delta/zeta"/>
</dbReference>
<keyword evidence="6 14" id="KW-0812">Transmembrane</keyword>
<evidence type="ECO:0000256" key="7">
    <source>
        <dbReference type="ARBA" id="ARBA00022968"/>
    </source>
</evidence>
<evidence type="ECO:0000256" key="9">
    <source>
        <dbReference type="ARBA" id="ARBA00023136"/>
    </source>
</evidence>
<evidence type="ECO:0000256" key="3">
    <source>
        <dbReference type="ARBA" id="ARBA00007574"/>
    </source>
</evidence>
<evidence type="ECO:0000256" key="8">
    <source>
        <dbReference type="ARBA" id="ARBA00022989"/>
    </source>
</evidence>
<keyword evidence="5" id="KW-0963">Cytoplasm</keyword>
<organism evidence="15 16">
    <name type="scientific">Cotesia glomerata</name>
    <name type="common">Lepidopteran parasitic wasp</name>
    <name type="synonym">Apanteles glomeratus</name>
    <dbReference type="NCBI Taxonomy" id="32391"/>
    <lineage>
        <taxon>Eukaryota</taxon>
        <taxon>Metazoa</taxon>
        <taxon>Ecdysozoa</taxon>
        <taxon>Arthropoda</taxon>
        <taxon>Hexapoda</taxon>
        <taxon>Insecta</taxon>
        <taxon>Pterygota</taxon>
        <taxon>Neoptera</taxon>
        <taxon>Endopterygota</taxon>
        <taxon>Hymenoptera</taxon>
        <taxon>Apocrita</taxon>
        <taxon>Ichneumonoidea</taxon>
        <taxon>Braconidae</taxon>
        <taxon>Microgastrinae</taxon>
        <taxon>Cotesia</taxon>
    </lineage>
</organism>
<dbReference type="PANTHER" id="PTHR12939:SF10">
    <property type="entry name" value="EG:4F1.1 PROTEIN"/>
    <property type="match status" value="1"/>
</dbReference>
<keyword evidence="12" id="KW-0206">Cytoskeleton</keyword>
<feature type="compositionally biased region" description="Polar residues" evidence="13">
    <location>
        <begin position="170"/>
        <end position="181"/>
    </location>
</feature>
<evidence type="ECO:0000256" key="2">
    <source>
        <dbReference type="ARBA" id="ARBA00004274"/>
    </source>
</evidence>
<evidence type="ECO:0000256" key="11">
    <source>
        <dbReference type="ARBA" id="ARBA00023180"/>
    </source>
</evidence>
<keyword evidence="4" id="KW-1003">Cell membrane</keyword>
<evidence type="ECO:0000313" key="16">
    <source>
        <dbReference type="Proteomes" id="UP000826195"/>
    </source>
</evidence>
<dbReference type="EMBL" id="JAHXZJ010001864">
    <property type="protein sequence ID" value="KAH0550519.1"/>
    <property type="molecule type" value="Genomic_DNA"/>
</dbReference>
<dbReference type="GO" id="GO:0005856">
    <property type="term" value="C:cytoskeleton"/>
    <property type="evidence" value="ECO:0007669"/>
    <property type="project" value="UniProtKB-SubCell"/>
</dbReference>
<dbReference type="Pfam" id="PF04790">
    <property type="entry name" value="Sarcoglycan_1"/>
    <property type="match status" value="1"/>
</dbReference>
<evidence type="ECO:0000256" key="4">
    <source>
        <dbReference type="ARBA" id="ARBA00022475"/>
    </source>
</evidence>
<dbReference type="Proteomes" id="UP000826195">
    <property type="component" value="Unassembled WGS sequence"/>
</dbReference>
<evidence type="ECO:0000256" key="13">
    <source>
        <dbReference type="SAM" id="MobiDB-lite"/>
    </source>
</evidence>
<gene>
    <name evidence="15" type="ORF">KQX54_019921</name>
</gene>
<accession>A0AAV7HZ69</accession>
<name>A0AAV7HZ69_COTGL</name>
<evidence type="ECO:0000256" key="6">
    <source>
        <dbReference type="ARBA" id="ARBA00022692"/>
    </source>
</evidence>
<proteinExistence type="inferred from homology"/>
<keyword evidence="9 14" id="KW-0472">Membrane</keyword>